<proteinExistence type="predicted"/>
<sequence length="333" mass="37972">MARRGDHAGFLARIARKQKEDGEYWHPLQESSEEELSEEEKSSSSSSSSESEEEDHPALPRTRQTARRGDHVGFLARMARKSENMSEHSMPSIDEDGDRPGPWPKQTARRGDHAGFLARMASRNRQSSDRANSPKQEEENHRHPRAKQTARRGGLRARLSTRPVPSRVTKSIKQTEWDITGDWDIECEELANYIHGAPKRLSMEVYHDTYRPGFHMATFNFNIIVGIMRITCPTPKNTDQKLKGTYAYRGRETGEGEIQLLSDEASYRIVFKDRGSTMEGKFSGTGVGRVKFTGSKVSKGSHRRAASECEWECYSPDAWERARKGRWGRWAGW</sequence>
<name>A0A6A6FU59_9PEZI</name>
<reference evidence="2" key="1">
    <citation type="journal article" date="2020" name="Stud. Mycol.">
        <title>101 Dothideomycetes genomes: a test case for predicting lifestyles and emergence of pathogens.</title>
        <authorList>
            <person name="Haridas S."/>
            <person name="Albert R."/>
            <person name="Binder M."/>
            <person name="Bloem J."/>
            <person name="Labutti K."/>
            <person name="Salamov A."/>
            <person name="Andreopoulos B."/>
            <person name="Baker S."/>
            <person name="Barry K."/>
            <person name="Bills G."/>
            <person name="Bluhm B."/>
            <person name="Cannon C."/>
            <person name="Castanera R."/>
            <person name="Culley D."/>
            <person name="Daum C."/>
            <person name="Ezra D."/>
            <person name="Gonzalez J."/>
            <person name="Henrissat B."/>
            <person name="Kuo A."/>
            <person name="Liang C."/>
            <person name="Lipzen A."/>
            <person name="Lutzoni F."/>
            <person name="Magnuson J."/>
            <person name="Mondo S."/>
            <person name="Nolan M."/>
            <person name="Ohm R."/>
            <person name="Pangilinan J."/>
            <person name="Park H.-J."/>
            <person name="Ramirez L."/>
            <person name="Alfaro M."/>
            <person name="Sun H."/>
            <person name="Tritt A."/>
            <person name="Yoshinaga Y."/>
            <person name="Zwiers L.-H."/>
            <person name="Turgeon B."/>
            <person name="Goodwin S."/>
            <person name="Spatafora J."/>
            <person name="Crous P."/>
            <person name="Grigoriev I."/>
        </authorList>
    </citation>
    <scope>NUCLEOTIDE SEQUENCE</scope>
    <source>
        <strain evidence="2">SCOH1-5</strain>
    </source>
</reference>
<accession>A0A6A6FU59</accession>
<dbReference type="AlphaFoldDB" id="A0A6A6FU59"/>
<protein>
    <submittedName>
        <fullName evidence="2">Uncharacterized protein</fullName>
    </submittedName>
</protein>
<evidence type="ECO:0000313" key="3">
    <source>
        <dbReference type="Proteomes" id="UP000799539"/>
    </source>
</evidence>
<organism evidence="2 3">
    <name type="scientific">Cercospora zeae-maydis SCOH1-5</name>
    <dbReference type="NCBI Taxonomy" id="717836"/>
    <lineage>
        <taxon>Eukaryota</taxon>
        <taxon>Fungi</taxon>
        <taxon>Dikarya</taxon>
        <taxon>Ascomycota</taxon>
        <taxon>Pezizomycotina</taxon>
        <taxon>Dothideomycetes</taxon>
        <taxon>Dothideomycetidae</taxon>
        <taxon>Mycosphaerellales</taxon>
        <taxon>Mycosphaerellaceae</taxon>
        <taxon>Cercospora</taxon>
    </lineage>
</organism>
<feature type="compositionally biased region" description="Polar residues" evidence="1">
    <location>
        <begin position="123"/>
        <end position="134"/>
    </location>
</feature>
<dbReference type="Proteomes" id="UP000799539">
    <property type="component" value="Unassembled WGS sequence"/>
</dbReference>
<gene>
    <name evidence="2" type="ORF">CERZMDRAFT_93096</name>
</gene>
<evidence type="ECO:0000313" key="2">
    <source>
        <dbReference type="EMBL" id="KAF2217032.1"/>
    </source>
</evidence>
<evidence type="ECO:0000256" key="1">
    <source>
        <dbReference type="SAM" id="MobiDB-lite"/>
    </source>
</evidence>
<feature type="region of interest" description="Disordered" evidence="1">
    <location>
        <begin position="1"/>
        <end position="167"/>
    </location>
</feature>
<dbReference type="OrthoDB" id="3650363at2759"/>
<feature type="compositionally biased region" description="Basic residues" evidence="1">
    <location>
        <begin position="142"/>
        <end position="155"/>
    </location>
</feature>
<dbReference type="EMBL" id="ML992663">
    <property type="protein sequence ID" value="KAF2217032.1"/>
    <property type="molecule type" value="Genomic_DNA"/>
</dbReference>
<keyword evidence="3" id="KW-1185">Reference proteome</keyword>